<dbReference type="EMBL" id="KZ824648">
    <property type="protein sequence ID" value="RAK76596.1"/>
    <property type="molecule type" value="Genomic_DNA"/>
</dbReference>
<dbReference type="VEuPathDB" id="FungiDB:BO72DRAFT_131664"/>
<dbReference type="GeneID" id="63856433"/>
<name>A0A8G1RTQ7_9EURO</name>
<dbReference type="Proteomes" id="UP000249789">
    <property type="component" value="Unassembled WGS sequence"/>
</dbReference>
<keyword evidence="2" id="KW-1185">Reference proteome</keyword>
<reference evidence="1 2" key="1">
    <citation type="submission" date="2018-02" db="EMBL/GenBank/DDBJ databases">
        <title>The genomes of Aspergillus section Nigri reveals drivers in fungal speciation.</title>
        <authorList>
            <consortium name="DOE Joint Genome Institute"/>
            <person name="Vesth T.C."/>
            <person name="Nybo J."/>
            <person name="Theobald S."/>
            <person name="Brandl J."/>
            <person name="Frisvad J.C."/>
            <person name="Nielsen K.F."/>
            <person name="Lyhne E.K."/>
            <person name="Kogle M.E."/>
            <person name="Kuo A."/>
            <person name="Riley R."/>
            <person name="Clum A."/>
            <person name="Nolan M."/>
            <person name="Lipzen A."/>
            <person name="Salamov A."/>
            <person name="Henrissat B."/>
            <person name="Wiebenga A."/>
            <person name="De vries R.P."/>
            <person name="Grigoriev I.V."/>
            <person name="Mortensen U.H."/>
            <person name="Andersen M.R."/>
            <person name="Baker S.E."/>
        </authorList>
    </citation>
    <scope>NUCLEOTIDE SEQUENCE [LARGE SCALE GENOMIC DNA]</scope>
    <source>
        <strain evidence="1 2">CBS 313.89</strain>
    </source>
</reference>
<gene>
    <name evidence="1" type="ORF">BO72DRAFT_131664</name>
</gene>
<evidence type="ECO:0000313" key="2">
    <source>
        <dbReference type="Proteomes" id="UP000249789"/>
    </source>
</evidence>
<dbReference type="RefSeq" id="XP_040800606.1">
    <property type="nucleotide sequence ID" value="XM_040939100.1"/>
</dbReference>
<proteinExistence type="predicted"/>
<organism evidence="1 2">
    <name type="scientific">Aspergillus fijiensis CBS 313.89</name>
    <dbReference type="NCBI Taxonomy" id="1448319"/>
    <lineage>
        <taxon>Eukaryota</taxon>
        <taxon>Fungi</taxon>
        <taxon>Dikarya</taxon>
        <taxon>Ascomycota</taxon>
        <taxon>Pezizomycotina</taxon>
        <taxon>Eurotiomycetes</taxon>
        <taxon>Eurotiomycetidae</taxon>
        <taxon>Eurotiales</taxon>
        <taxon>Aspergillaceae</taxon>
        <taxon>Aspergillus</taxon>
    </lineage>
</organism>
<sequence length="88" mass="9903">MGLWILSSATGWPAHMAENLCIHKCANWLSLLYSSAKYLSMSICKTSTPPVSWQVPWPGNQKPTRPRSHGRVSRSIYLSPHCQSSFWG</sequence>
<accession>A0A8G1RTQ7</accession>
<evidence type="ECO:0000313" key="1">
    <source>
        <dbReference type="EMBL" id="RAK76596.1"/>
    </source>
</evidence>
<dbReference type="AlphaFoldDB" id="A0A8G1RTQ7"/>
<protein>
    <submittedName>
        <fullName evidence="1">Uncharacterized protein</fullName>
    </submittedName>
</protein>